<organism evidence="1 2">
    <name type="scientific">Rhizopus azygosporus</name>
    <name type="common">Rhizopus microsporus var. azygosporus</name>
    <dbReference type="NCBI Taxonomy" id="86630"/>
    <lineage>
        <taxon>Eukaryota</taxon>
        <taxon>Fungi</taxon>
        <taxon>Fungi incertae sedis</taxon>
        <taxon>Mucoromycota</taxon>
        <taxon>Mucoromycotina</taxon>
        <taxon>Mucoromycetes</taxon>
        <taxon>Mucorales</taxon>
        <taxon>Mucorineae</taxon>
        <taxon>Rhizopodaceae</taxon>
        <taxon>Rhizopus</taxon>
    </lineage>
</organism>
<evidence type="ECO:0000313" key="1">
    <source>
        <dbReference type="EMBL" id="RCH82861.1"/>
    </source>
</evidence>
<dbReference type="AlphaFoldDB" id="A0A367IZH4"/>
<gene>
    <name evidence="1" type="ORF">CU097_004304</name>
</gene>
<keyword evidence="2" id="KW-1185">Reference proteome</keyword>
<sequence>MRRSYGWCEVRTPCKIKVETRESNVSILGAIFKDGQITLSRKEIITTPAAGKRQRADDTPAVKRKEFIEQVLTTIDVAGMNYNYVVLENASIHKANLVRDWFSMIINAISLITDRIEKSNTYHDQQDMADLRMSSLQSYIEQQLVAFNSKSSAIHSFKLKSPLSQT</sequence>
<name>A0A367IZH4_RHIAZ</name>
<dbReference type="InterPro" id="IPR036397">
    <property type="entry name" value="RNaseH_sf"/>
</dbReference>
<dbReference type="Gene3D" id="3.30.420.10">
    <property type="entry name" value="Ribonuclease H-like superfamily/Ribonuclease H"/>
    <property type="match status" value="1"/>
</dbReference>
<dbReference type="GO" id="GO:0003676">
    <property type="term" value="F:nucleic acid binding"/>
    <property type="evidence" value="ECO:0007669"/>
    <property type="project" value="InterPro"/>
</dbReference>
<dbReference type="EMBL" id="PJQL01002866">
    <property type="protein sequence ID" value="RCH82861.1"/>
    <property type="molecule type" value="Genomic_DNA"/>
</dbReference>
<reference evidence="1 2" key="1">
    <citation type="journal article" date="2018" name="G3 (Bethesda)">
        <title>Phylogenetic and Phylogenomic Definition of Rhizopus Species.</title>
        <authorList>
            <person name="Gryganskyi A.P."/>
            <person name="Golan J."/>
            <person name="Dolatabadi S."/>
            <person name="Mondo S."/>
            <person name="Robb S."/>
            <person name="Idnurm A."/>
            <person name="Muszewska A."/>
            <person name="Steczkiewicz K."/>
            <person name="Masonjones S."/>
            <person name="Liao H.L."/>
            <person name="Gajdeczka M.T."/>
            <person name="Anike F."/>
            <person name="Vuek A."/>
            <person name="Anishchenko I.M."/>
            <person name="Voigt K."/>
            <person name="de Hoog G.S."/>
            <person name="Smith M.E."/>
            <person name="Heitman J."/>
            <person name="Vilgalys R."/>
            <person name="Stajich J.E."/>
        </authorList>
    </citation>
    <scope>NUCLEOTIDE SEQUENCE [LARGE SCALE GENOMIC DNA]</scope>
    <source>
        <strain evidence="1 2">CBS 357.93</strain>
    </source>
</reference>
<protein>
    <recommendedName>
        <fullName evidence="3">Tc1-like transposase DDE domain-containing protein</fullName>
    </recommendedName>
</protein>
<proteinExistence type="predicted"/>
<accession>A0A367IZH4</accession>
<evidence type="ECO:0008006" key="3">
    <source>
        <dbReference type="Google" id="ProtNLM"/>
    </source>
</evidence>
<comment type="caution">
    <text evidence="1">The sequence shown here is derived from an EMBL/GenBank/DDBJ whole genome shotgun (WGS) entry which is preliminary data.</text>
</comment>
<dbReference type="Proteomes" id="UP000252139">
    <property type="component" value="Unassembled WGS sequence"/>
</dbReference>
<evidence type="ECO:0000313" key="2">
    <source>
        <dbReference type="Proteomes" id="UP000252139"/>
    </source>
</evidence>
<dbReference type="OrthoDB" id="2284738at2759"/>